<dbReference type="InterPro" id="IPR019422">
    <property type="entry name" value="7TM_GPCR_serpentine_rcpt_Srh"/>
</dbReference>
<reference evidence="3" key="1">
    <citation type="submission" date="2016-11" db="UniProtKB">
        <authorList>
            <consortium name="WormBaseParasite"/>
        </authorList>
    </citation>
    <scope>IDENTIFICATION</scope>
</reference>
<dbReference type="Proteomes" id="UP000095283">
    <property type="component" value="Unplaced"/>
</dbReference>
<evidence type="ECO:0000313" key="3">
    <source>
        <dbReference type="WBParaSite" id="Hba_10867"/>
    </source>
</evidence>
<name>A0A1I7X088_HETBA</name>
<evidence type="ECO:0000313" key="2">
    <source>
        <dbReference type="Proteomes" id="UP000095283"/>
    </source>
</evidence>
<keyword evidence="1" id="KW-1133">Transmembrane helix</keyword>
<proteinExistence type="predicted"/>
<dbReference type="Pfam" id="PF10318">
    <property type="entry name" value="7TM_GPCR_Srh"/>
    <property type="match status" value="1"/>
</dbReference>
<evidence type="ECO:0000256" key="1">
    <source>
        <dbReference type="SAM" id="Phobius"/>
    </source>
</evidence>
<sequence>MVPIVLIFILAISVSIRVLDGHLGLQILNDILVIMFSTYGAVATIFLIFFNTSYRKFLSGKLKEFGKSLSCLGEMKEIIRGNAQLNQLKEAFEQITKTQIKIEGTTAEDDEQVDHLHFYDSNANCIGTIYTSAEV</sequence>
<keyword evidence="2" id="KW-1185">Reference proteome</keyword>
<keyword evidence="1" id="KW-0472">Membrane</keyword>
<feature type="transmembrane region" description="Helical" evidence="1">
    <location>
        <begin position="31"/>
        <end position="50"/>
    </location>
</feature>
<accession>A0A1I7X088</accession>
<keyword evidence="1" id="KW-0812">Transmembrane</keyword>
<organism evidence="2 3">
    <name type="scientific">Heterorhabditis bacteriophora</name>
    <name type="common">Entomopathogenic nematode worm</name>
    <dbReference type="NCBI Taxonomy" id="37862"/>
    <lineage>
        <taxon>Eukaryota</taxon>
        <taxon>Metazoa</taxon>
        <taxon>Ecdysozoa</taxon>
        <taxon>Nematoda</taxon>
        <taxon>Chromadorea</taxon>
        <taxon>Rhabditida</taxon>
        <taxon>Rhabditina</taxon>
        <taxon>Rhabditomorpha</taxon>
        <taxon>Strongyloidea</taxon>
        <taxon>Heterorhabditidae</taxon>
        <taxon>Heterorhabditis</taxon>
    </lineage>
</organism>
<dbReference type="WBParaSite" id="Hba_10867">
    <property type="protein sequence ID" value="Hba_10867"/>
    <property type="gene ID" value="Hba_10867"/>
</dbReference>
<protein>
    <submittedName>
        <fullName evidence="3">ABC transmembrane type-1 domain-containing protein</fullName>
    </submittedName>
</protein>
<dbReference type="AlphaFoldDB" id="A0A1I7X088"/>